<organism evidence="6 7">
    <name type="scientific">Roseateles aquae</name>
    <dbReference type="NCBI Taxonomy" id="3077235"/>
    <lineage>
        <taxon>Bacteria</taxon>
        <taxon>Pseudomonadati</taxon>
        <taxon>Pseudomonadota</taxon>
        <taxon>Betaproteobacteria</taxon>
        <taxon>Burkholderiales</taxon>
        <taxon>Sphaerotilaceae</taxon>
        <taxon>Roseateles</taxon>
    </lineage>
</organism>
<evidence type="ECO:0000256" key="3">
    <source>
        <dbReference type="ARBA" id="ARBA00023125"/>
    </source>
</evidence>
<comment type="similarity">
    <text evidence="1">Belongs to the LysR transcriptional regulatory family.</text>
</comment>
<dbReference type="InterPro" id="IPR058163">
    <property type="entry name" value="LysR-type_TF_proteobact-type"/>
</dbReference>
<proteinExistence type="inferred from homology"/>
<feature type="domain" description="HTH lysR-type" evidence="5">
    <location>
        <begin position="14"/>
        <end position="66"/>
    </location>
</feature>
<evidence type="ECO:0000256" key="1">
    <source>
        <dbReference type="ARBA" id="ARBA00009437"/>
    </source>
</evidence>
<accession>A0ABU3PAV9</accession>
<keyword evidence="7" id="KW-1185">Reference proteome</keyword>
<dbReference type="Proteomes" id="UP001246372">
    <property type="component" value="Unassembled WGS sequence"/>
</dbReference>
<gene>
    <name evidence="6" type="ORF">RQP53_10310</name>
</gene>
<dbReference type="Pfam" id="PF03466">
    <property type="entry name" value="LysR_substrate"/>
    <property type="match status" value="1"/>
</dbReference>
<dbReference type="SUPFAM" id="SSF46785">
    <property type="entry name" value="Winged helix' DNA-binding domain"/>
    <property type="match status" value="1"/>
</dbReference>
<dbReference type="Pfam" id="PF00126">
    <property type="entry name" value="HTH_1"/>
    <property type="match status" value="1"/>
</dbReference>
<reference evidence="6" key="1">
    <citation type="submission" date="2023-09" db="EMBL/GenBank/DDBJ databases">
        <title>Paucibacter sp. APW11 Genome sequencing and assembly.</title>
        <authorList>
            <person name="Kim I."/>
        </authorList>
    </citation>
    <scope>NUCLEOTIDE SEQUENCE</scope>
    <source>
        <strain evidence="6">APW11</strain>
    </source>
</reference>
<dbReference type="Gene3D" id="3.40.190.10">
    <property type="entry name" value="Periplasmic binding protein-like II"/>
    <property type="match status" value="2"/>
</dbReference>
<comment type="caution">
    <text evidence="6">The sequence shown here is derived from an EMBL/GenBank/DDBJ whole genome shotgun (WGS) entry which is preliminary data.</text>
</comment>
<keyword evidence="4" id="KW-0804">Transcription</keyword>
<dbReference type="InterPro" id="IPR036390">
    <property type="entry name" value="WH_DNA-bd_sf"/>
</dbReference>
<dbReference type="PANTHER" id="PTHR30537">
    <property type="entry name" value="HTH-TYPE TRANSCRIPTIONAL REGULATOR"/>
    <property type="match status" value="1"/>
</dbReference>
<evidence type="ECO:0000256" key="2">
    <source>
        <dbReference type="ARBA" id="ARBA00023015"/>
    </source>
</evidence>
<keyword evidence="3" id="KW-0238">DNA-binding</keyword>
<protein>
    <submittedName>
        <fullName evidence="6">LysR substrate-binding domain-containing protein</fullName>
    </submittedName>
</protein>
<sequence length="326" mass="36492">MNQRRQRPLAIGPLRAFEAVARRLSFSAAAEELHLTQSAISRQIRALEEEIGSTLFLRGTRHVELTSDGASLQTSVVAALERLDGTVRQIRQAKGRRVVNVTSFASFASMWLLPRLPEFQRQHPDIDIRVSALDQVIDLDDSELDLALRYCPPQKMPPSSTRLFGEILTPVVSPWLLREAEAQGTPLRRPADLVNFSLAEEDDQRPSGLFLSWHRWLAEQGLADLQPRRWMFLNFTYQQIQAALSGQALALARLALVGESLERGDLVEPFGEAGRIGSPSAYWLLLSRHGGSRPEVVLFASWVRDQARLTRLALGEEQVDQEDGLG</sequence>
<name>A0ABU3PAV9_9BURK</name>
<dbReference type="InterPro" id="IPR000847">
    <property type="entry name" value="LysR_HTH_N"/>
</dbReference>
<dbReference type="InterPro" id="IPR005119">
    <property type="entry name" value="LysR_subst-bd"/>
</dbReference>
<evidence type="ECO:0000259" key="5">
    <source>
        <dbReference type="PROSITE" id="PS50931"/>
    </source>
</evidence>
<dbReference type="PANTHER" id="PTHR30537:SF74">
    <property type="entry name" value="HTH-TYPE TRANSCRIPTIONAL REGULATOR TRPI"/>
    <property type="match status" value="1"/>
</dbReference>
<dbReference type="CDD" id="cd08432">
    <property type="entry name" value="PBP2_GcdR_TrpI_HvrB_AmpR_like"/>
    <property type="match status" value="1"/>
</dbReference>
<evidence type="ECO:0000313" key="7">
    <source>
        <dbReference type="Proteomes" id="UP001246372"/>
    </source>
</evidence>
<evidence type="ECO:0000313" key="6">
    <source>
        <dbReference type="EMBL" id="MDT8999658.1"/>
    </source>
</evidence>
<dbReference type="InterPro" id="IPR036388">
    <property type="entry name" value="WH-like_DNA-bd_sf"/>
</dbReference>
<keyword evidence="2" id="KW-0805">Transcription regulation</keyword>
<evidence type="ECO:0000256" key="4">
    <source>
        <dbReference type="ARBA" id="ARBA00023163"/>
    </source>
</evidence>
<dbReference type="PRINTS" id="PR00039">
    <property type="entry name" value="HTHLYSR"/>
</dbReference>
<dbReference type="EMBL" id="JAVXZY010000003">
    <property type="protein sequence ID" value="MDT8999658.1"/>
    <property type="molecule type" value="Genomic_DNA"/>
</dbReference>
<dbReference type="RefSeq" id="WP_315650216.1">
    <property type="nucleotide sequence ID" value="NZ_JAVXZY010000003.1"/>
</dbReference>
<dbReference type="PROSITE" id="PS50931">
    <property type="entry name" value="HTH_LYSR"/>
    <property type="match status" value="1"/>
</dbReference>
<dbReference type="Gene3D" id="1.10.10.10">
    <property type="entry name" value="Winged helix-like DNA-binding domain superfamily/Winged helix DNA-binding domain"/>
    <property type="match status" value="1"/>
</dbReference>
<dbReference type="SUPFAM" id="SSF53850">
    <property type="entry name" value="Periplasmic binding protein-like II"/>
    <property type="match status" value="1"/>
</dbReference>